<evidence type="ECO:0000313" key="1">
    <source>
        <dbReference type="EMBL" id="RXH93171.1"/>
    </source>
</evidence>
<dbReference type="EMBL" id="RDQH01000333">
    <property type="protein sequence ID" value="RXH93171.1"/>
    <property type="molecule type" value="Genomic_DNA"/>
</dbReference>
<keyword evidence="2" id="KW-1185">Reference proteome</keyword>
<organism evidence="1 2">
    <name type="scientific">Malus domestica</name>
    <name type="common">Apple</name>
    <name type="synonym">Pyrus malus</name>
    <dbReference type="NCBI Taxonomy" id="3750"/>
    <lineage>
        <taxon>Eukaryota</taxon>
        <taxon>Viridiplantae</taxon>
        <taxon>Streptophyta</taxon>
        <taxon>Embryophyta</taxon>
        <taxon>Tracheophyta</taxon>
        <taxon>Spermatophyta</taxon>
        <taxon>Magnoliopsida</taxon>
        <taxon>eudicotyledons</taxon>
        <taxon>Gunneridae</taxon>
        <taxon>Pentapetalae</taxon>
        <taxon>rosids</taxon>
        <taxon>fabids</taxon>
        <taxon>Rosales</taxon>
        <taxon>Rosaceae</taxon>
        <taxon>Amygdaloideae</taxon>
        <taxon>Maleae</taxon>
        <taxon>Malus</taxon>
    </lineage>
</organism>
<sequence length="202" mass="22247">MVVTTEETWEVLGDVCCSTRLLGVSEIPKMEDDLKSKLWLDVKANVTVMVLPRILEDEEDFENHYKVMLLEDIDQMGKSIDSIDFEDKLEIDLDKTAMSPAASKAVSRALSGLINVPLRTLLSVADTIVCEALRARARCTSLVHMEALIKVEVVEESDDDGMNVEPAFVPATKSSIDKLEGKSGSLIGVLLLYLYFGDGSGY</sequence>
<dbReference type="STRING" id="3750.A0A498JIG5"/>
<gene>
    <name evidence="1" type="ORF">DVH24_013747</name>
</gene>
<comment type="caution">
    <text evidence="1">The sequence shown here is derived from an EMBL/GenBank/DDBJ whole genome shotgun (WGS) entry which is preliminary data.</text>
</comment>
<accession>A0A498JIG5</accession>
<name>A0A498JIG5_MALDO</name>
<dbReference type="Proteomes" id="UP000290289">
    <property type="component" value="Chromosome 7"/>
</dbReference>
<dbReference type="AlphaFoldDB" id="A0A498JIG5"/>
<reference evidence="1 2" key="1">
    <citation type="submission" date="2018-10" db="EMBL/GenBank/DDBJ databases">
        <title>A high-quality apple genome assembly.</title>
        <authorList>
            <person name="Hu J."/>
        </authorList>
    </citation>
    <scope>NUCLEOTIDE SEQUENCE [LARGE SCALE GENOMIC DNA]</scope>
    <source>
        <strain evidence="2">cv. HFTH1</strain>
        <tissue evidence="1">Young leaf</tissue>
    </source>
</reference>
<evidence type="ECO:0000313" key="2">
    <source>
        <dbReference type="Proteomes" id="UP000290289"/>
    </source>
</evidence>
<protein>
    <submittedName>
        <fullName evidence="1">Uncharacterized protein</fullName>
    </submittedName>
</protein>
<proteinExistence type="predicted"/>